<reference evidence="1" key="1">
    <citation type="submission" date="2018-05" db="EMBL/GenBank/DDBJ databases">
        <authorList>
            <person name="Lanie J.A."/>
            <person name="Ng W.-L."/>
            <person name="Kazmierczak K.M."/>
            <person name="Andrzejewski T.M."/>
            <person name="Davidsen T.M."/>
            <person name="Wayne K.J."/>
            <person name="Tettelin H."/>
            <person name="Glass J.I."/>
            <person name="Rusch D."/>
            <person name="Podicherti R."/>
            <person name="Tsui H.-C.T."/>
            <person name="Winkler M.E."/>
        </authorList>
    </citation>
    <scope>NUCLEOTIDE SEQUENCE</scope>
</reference>
<sequence length="29" mass="3519">MDYGKCRKEWKNSMAERESFTAQVFSILY</sequence>
<dbReference type="AlphaFoldDB" id="A0A382TKS7"/>
<organism evidence="1">
    <name type="scientific">marine metagenome</name>
    <dbReference type="NCBI Taxonomy" id="408172"/>
    <lineage>
        <taxon>unclassified sequences</taxon>
        <taxon>metagenomes</taxon>
        <taxon>ecological metagenomes</taxon>
    </lineage>
</organism>
<proteinExistence type="predicted"/>
<name>A0A382TKS7_9ZZZZ</name>
<protein>
    <submittedName>
        <fullName evidence="1">Uncharacterized protein</fullName>
    </submittedName>
</protein>
<evidence type="ECO:0000313" key="1">
    <source>
        <dbReference type="EMBL" id="SVD22563.1"/>
    </source>
</evidence>
<accession>A0A382TKS7</accession>
<gene>
    <name evidence="1" type="ORF">METZ01_LOCUS375417</name>
</gene>
<dbReference type="EMBL" id="UINC01137304">
    <property type="protein sequence ID" value="SVD22563.1"/>
    <property type="molecule type" value="Genomic_DNA"/>
</dbReference>